<dbReference type="Pfam" id="PF00144">
    <property type="entry name" value="Beta-lactamase"/>
    <property type="match status" value="1"/>
</dbReference>
<dbReference type="InterPro" id="IPR001466">
    <property type="entry name" value="Beta-lactam-related"/>
</dbReference>
<feature type="domain" description="Beta-lactamase-related" evidence="1">
    <location>
        <begin position="8"/>
        <end position="335"/>
    </location>
</feature>
<protein>
    <submittedName>
        <fullName evidence="3">CubicO group peptidase, beta-lactamase class C family</fullName>
    </submittedName>
</protein>
<dbReference type="InterPro" id="IPR012338">
    <property type="entry name" value="Beta-lactam/transpept-like"/>
</dbReference>
<evidence type="ECO:0000313" key="3">
    <source>
        <dbReference type="EMBL" id="SDQ48064.1"/>
    </source>
</evidence>
<dbReference type="STRING" id="157910.SAMN05445850_0761"/>
<dbReference type="RefSeq" id="WP_090801519.1">
    <property type="nucleotide sequence ID" value="NZ_FNKX01000001.1"/>
</dbReference>
<dbReference type="InterPro" id="IPR050491">
    <property type="entry name" value="AmpC-like"/>
</dbReference>
<reference evidence="4" key="1">
    <citation type="submission" date="2016-10" db="EMBL/GenBank/DDBJ databases">
        <authorList>
            <person name="Varghese N."/>
            <person name="Submissions S."/>
        </authorList>
    </citation>
    <scope>NUCLEOTIDE SEQUENCE [LARGE SCALE GENOMIC DNA]</scope>
    <source>
        <strain evidence="4">DUS833</strain>
    </source>
</reference>
<dbReference type="Gene3D" id="3.40.710.10">
    <property type="entry name" value="DD-peptidase/beta-lactamase superfamily"/>
    <property type="match status" value="1"/>
</dbReference>
<dbReference type="AlphaFoldDB" id="A0A1H1B7Y1"/>
<name>A0A1H1B7Y1_9BURK</name>
<organism evidence="3 4">
    <name type="scientific">Paraburkholderia tuberum</name>
    <dbReference type="NCBI Taxonomy" id="157910"/>
    <lineage>
        <taxon>Bacteria</taxon>
        <taxon>Pseudomonadati</taxon>
        <taxon>Pseudomonadota</taxon>
        <taxon>Betaproteobacteria</taxon>
        <taxon>Burkholderiales</taxon>
        <taxon>Burkholderiaceae</taxon>
        <taxon>Paraburkholderia</taxon>
    </lineage>
</organism>
<sequence>MLSDLGDFDDYIEAQVHEWNAPGIGVCIVKDEKVIFTRGYGYRDYANRLPFLSSTLFPIASNTKLFTAIAAGILVEKGVLTFDQPIRDVVPSLRFYDKSLDAAVTLRDMLGHRTGVPRYDMILHRAEFSKKELFDRIRFMKPIAPFRSKLIYNNMMYEAVGHIIELLSGKSWDQFVRDEVLSPVGMPQTAFTIADMLAHPNHAVPFTERRDSEALWQTPYPELNWSSPAGSIVSSLDDMSRWLAVLINNGVMAGKKVIPEQILQATLAPGLAFPDPLGDVLGFEPEINSIYGMGRQTSSYRGHLLASHGGDLRAFHSQVSYLPSEKLGVVVFVIGDHCSMLRNAVGYNVYDRLLGLGESSSMDALREFHLKAKQNMRESRERVRPSAIPDTRPSHDLADYVGRYEHPAYGQLHISLNDFQLQFRFRQTKLPLHHYHYDRFDTDDDEAEGAWSMSFLTSPLGDIDRVSLWLDATDAVFVRIPDAPAPGVLKQLTGTYQAAFGARCAIKLRRDNQLMLHFPEAPAEVLTPLKGLQFRNPKWPQRTFEFVMENGRVAALRHWNSVAEFVLTRVENADSADTMEHEEPIAD</sequence>
<dbReference type="InterPro" id="IPR021860">
    <property type="entry name" value="Peptidase_S12_Pab87-rel_C"/>
</dbReference>
<dbReference type="EMBL" id="FNKX01000001">
    <property type="protein sequence ID" value="SDQ48064.1"/>
    <property type="molecule type" value="Genomic_DNA"/>
</dbReference>
<dbReference type="Proteomes" id="UP000199365">
    <property type="component" value="Unassembled WGS sequence"/>
</dbReference>
<feature type="domain" description="Peptidase S12 Pab87-related C-terminal" evidence="2">
    <location>
        <begin position="389"/>
        <end position="469"/>
    </location>
</feature>
<dbReference type="Gene3D" id="2.40.128.600">
    <property type="match status" value="1"/>
</dbReference>
<dbReference type="PANTHER" id="PTHR46825">
    <property type="entry name" value="D-ALANYL-D-ALANINE-CARBOXYPEPTIDASE/ENDOPEPTIDASE AMPH"/>
    <property type="match status" value="1"/>
</dbReference>
<keyword evidence="4" id="KW-1185">Reference proteome</keyword>
<gene>
    <name evidence="3" type="ORF">SAMN05445850_0761</name>
</gene>
<dbReference type="SUPFAM" id="SSF56601">
    <property type="entry name" value="beta-lactamase/transpeptidase-like"/>
    <property type="match status" value="1"/>
</dbReference>
<evidence type="ECO:0000313" key="4">
    <source>
        <dbReference type="Proteomes" id="UP000199365"/>
    </source>
</evidence>
<dbReference type="Pfam" id="PF11954">
    <property type="entry name" value="DUF3471"/>
    <property type="match status" value="1"/>
</dbReference>
<evidence type="ECO:0000259" key="1">
    <source>
        <dbReference type="Pfam" id="PF00144"/>
    </source>
</evidence>
<proteinExistence type="predicted"/>
<evidence type="ECO:0000259" key="2">
    <source>
        <dbReference type="Pfam" id="PF11954"/>
    </source>
</evidence>
<accession>A0A1H1B7Y1</accession>
<dbReference type="PANTHER" id="PTHR46825:SF15">
    <property type="entry name" value="BETA-LACTAMASE-RELATED DOMAIN-CONTAINING PROTEIN"/>
    <property type="match status" value="1"/>
</dbReference>